<dbReference type="HOGENOM" id="CLU_3052391_0_0_1"/>
<proteinExistence type="predicted"/>
<evidence type="ECO:0000313" key="2">
    <source>
        <dbReference type="EnsemblMetazoa" id="CPIJ011135-PA"/>
    </source>
</evidence>
<accession>B0WVF6</accession>
<reference evidence="1" key="1">
    <citation type="submission" date="2007-03" db="EMBL/GenBank/DDBJ databases">
        <title>Annotation of Culex pipiens quinquefasciatus.</title>
        <authorList>
            <consortium name="The Broad Institute Genome Sequencing Platform"/>
            <person name="Atkinson P.W."/>
            <person name="Hemingway J."/>
            <person name="Christensen B.M."/>
            <person name="Higgs S."/>
            <person name="Kodira C."/>
            <person name="Hannick L."/>
            <person name="Megy K."/>
            <person name="O'Leary S."/>
            <person name="Pearson M."/>
            <person name="Haas B.J."/>
            <person name="Mauceli E."/>
            <person name="Wortman J.R."/>
            <person name="Lee N.H."/>
            <person name="Guigo R."/>
            <person name="Stanke M."/>
            <person name="Alvarado L."/>
            <person name="Amedeo P."/>
            <person name="Antoine C.H."/>
            <person name="Arensburger P."/>
            <person name="Bidwell S.L."/>
            <person name="Crawford M."/>
            <person name="Camaro F."/>
            <person name="Devon K."/>
            <person name="Engels R."/>
            <person name="Hammond M."/>
            <person name="Howarth C."/>
            <person name="Koehrsen M."/>
            <person name="Lawson D."/>
            <person name="Montgomery P."/>
            <person name="Nene V."/>
            <person name="Nusbaum C."/>
            <person name="Puiu D."/>
            <person name="Romero-Severson J."/>
            <person name="Severson D.W."/>
            <person name="Shumway M."/>
            <person name="Sisk P."/>
            <person name="Stolte C."/>
            <person name="Zeng Q."/>
            <person name="Eisenstadt E."/>
            <person name="Fraser-Liggett C."/>
            <person name="Strausberg R."/>
            <person name="Galagan J."/>
            <person name="Birren B."/>
            <person name="Collins F.H."/>
        </authorList>
    </citation>
    <scope>NUCLEOTIDE SEQUENCE [LARGE SCALE GENOMIC DNA]</scope>
    <source>
        <strain evidence="1">JHB</strain>
    </source>
</reference>
<reference evidence="2" key="2">
    <citation type="submission" date="2020-05" db="UniProtKB">
        <authorList>
            <consortium name="EnsemblMetazoa"/>
        </authorList>
    </citation>
    <scope>IDENTIFICATION</scope>
    <source>
        <strain evidence="2">JHB</strain>
    </source>
</reference>
<evidence type="ECO:0000313" key="1">
    <source>
        <dbReference type="EMBL" id="EDS35561.1"/>
    </source>
</evidence>
<dbReference type="InParanoid" id="B0WVF6"/>
<dbReference type="AlphaFoldDB" id="B0WVF6"/>
<evidence type="ECO:0000313" key="3">
    <source>
        <dbReference type="Proteomes" id="UP000002320"/>
    </source>
</evidence>
<dbReference type="VEuPathDB" id="VectorBase:CPIJ011135"/>
<keyword evidence="3" id="KW-1185">Reference proteome</keyword>
<protein>
    <submittedName>
        <fullName evidence="1">Larval cuticle protein</fullName>
    </submittedName>
</protein>
<dbReference type="Proteomes" id="UP000002320">
    <property type="component" value="Unassembled WGS sequence"/>
</dbReference>
<organism>
    <name type="scientific">Culex quinquefasciatus</name>
    <name type="common">Southern house mosquito</name>
    <name type="synonym">Culex pungens</name>
    <dbReference type="NCBI Taxonomy" id="7176"/>
    <lineage>
        <taxon>Eukaryota</taxon>
        <taxon>Metazoa</taxon>
        <taxon>Ecdysozoa</taxon>
        <taxon>Arthropoda</taxon>
        <taxon>Hexapoda</taxon>
        <taxon>Insecta</taxon>
        <taxon>Pterygota</taxon>
        <taxon>Neoptera</taxon>
        <taxon>Endopterygota</taxon>
        <taxon>Diptera</taxon>
        <taxon>Nematocera</taxon>
        <taxon>Culicoidea</taxon>
        <taxon>Culicidae</taxon>
        <taxon>Culicinae</taxon>
        <taxon>Culicini</taxon>
        <taxon>Culex</taxon>
        <taxon>Culex</taxon>
    </lineage>
</organism>
<dbReference type="EnsemblMetazoa" id="CPIJ011135-RA">
    <property type="protein sequence ID" value="CPIJ011135-PA"/>
    <property type="gene ID" value="CPIJ011135"/>
</dbReference>
<gene>
    <name evidence="2" type="primary">6043773</name>
    <name evidence="1" type="ORF">CpipJ_CPIJ011135</name>
</gene>
<dbReference type="KEGG" id="cqu:CpipJ_CPIJ011135"/>
<sequence>MIQKHSPDELSDGREVRQNAYWNELPDGTRFLQVNGFYRYRAPDGVKYSLEMKI</sequence>
<dbReference type="EMBL" id="DS232125">
    <property type="protein sequence ID" value="EDS35561.1"/>
    <property type="molecule type" value="Genomic_DNA"/>
</dbReference>
<name>B0WVF6_CULQU</name>